<reference evidence="1" key="2">
    <citation type="journal article" date="2015" name="Data Brief">
        <title>Shoot transcriptome of the giant reed, Arundo donax.</title>
        <authorList>
            <person name="Barrero R.A."/>
            <person name="Guerrero F.D."/>
            <person name="Moolhuijzen P."/>
            <person name="Goolsby J.A."/>
            <person name="Tidwell J."/>
            <person name="Bellgard S.E."/>
            <person name="Bellgard M.I."/>
        </authorList>
    </citation>
    <scope>NUCLEOTIDE SEQUENCE</scope>
    <source>
        <tissue evidence="1">Shoot tissue taken approximately 20 cm above the soil surface</tissue>
    </source>
</reference>
<proteinExistence type="predicted"/>
<organism evidence="1">
    <name type="scientific">Arundo donax</name>
    <name type="common">Giant reed</name>
    <name type="synonym">Donax arundinaceus</name>
    <dbReference type="NCBI Taxonomy" id="35708"/>
    <lineage>
        <taxon>Eukaryota</taxon>
        <taxon>Viridiplantae</taxon>
        <taxon>Streptophyta</taxon>
        <taxon>Embryophyta</taxon>
        <taxon>Tracheophyta</taxon>
        <taxon>Spermatophyta</taxon>
        <taxon>Magnoliopsida</taxon>
        <taxon>Liliopsida</taxon>
        <taxon>Poales</taxon>
        <taxon>Poaceae</taxon>
        <taxon>PACMAD clade</taxon>
        <taxon>Arundinoideae</taxon>
        <taxon>Arundineae</taxon>
        <taxon>Arundo</taxon>
    </lineage>
</organism>
<reference evidence="1" key="1">
    <citation type="submission" date="2014-09" db="EMBL/GenBank/DDBJ databases">
        <authorList>
            <person name="Magalhaes I.L.F."/>
            <person name="Oliveira U."/>
            <person name="Santos F.R."/>
            <person name="Vidigal T.H.D.A."/>
            <person name="Brescovit A.D."/>
            <person name="Santos A.J."/>
        </authorList>
    </citation>
    <scope>NUCLEOTIDE SEQUENCE</scope>
    <source>
        <tissue evidence="1">Shoot tissue taken approximately 20 cm above the soil surface</tissue>
    </source>
</reference>
<protein>
    <submittedName>
        <fullName evidence="1">Uncharacterized protein</fullName>
    </submittedName>
</protein>
<evidence type="ECO:0000313" key="1">
    <source>
        <dbReference type="EMBL" id="JAE24867.1"/>
    </source>
</evidence>
<sequence length="34" mass="3877">MTGQHPDCFVFLEIYDIKGTRIAVSFFFLPQIAA</sequence>
<name>A0A0A9GK50_ARUDO</name>
<accession>A0A0A9GK50</accession>
<dbReference type="EMBL" id="GBRH01173029">
    <property type="protein sequence ID" value="JAE24867.1"/>
    <property type="molecule type" value="Transcribed_RNA"/>
</dbReference>
<dbReference type="AlphaFoldDB" id="A0A0A9GK50"/>